<name>A0A917JFP3_9ENTE</name>
<feature type="domain" description="Transcobalamin-like C-terminal" evidence="2">
    <location>
        <begin position="67"/>
        <end position="132"/>
    </location>
</feature>
<dbReference type="PROSITE" id="PS51257">
    <property type="entry name" value="PROKAR_LIPOPROTEIN"/>
    <property type="match status" value="1"/>
</dbReference>
<sequence>MKKMNLLFLTILGVLTISGCATNTPETKSTSSNESSTSQAIAQTTATIVITVDGKEVENKEVSFNEGDVLYDVMAANFEIEDQDGFINSIDGQSQDESAGKYWMYDLNGEMALEGAKDLVLKSGDTVLFKLEVMK</sequence>
<dbReference type="Proteomes" id="UP000622610">
    <property type="component" value="Unassembled WGS sequence"/>
</dbReference>
<evidence type="ECO:0000256" key="1">
    <source>
        <dbReference type="SAM" id="SignalP"/>
    </source>
</evidence>
<keyword evidence="1" id="KW-0732">Signal</keyword>
<dbReference type="Gene3D" id="2.170.130.30">
    <property type="match status" value="1"/>
</dbReference>
<reference evidence="3" key="2">
    <citation type="submission" date="2020-09" db="EMBL/GenBank/DDBJ databases">
        <authorList>
            <person name="Sun Q."/>
            <person name="Sedlacek I."/>
        </authorList>
    </citation>
    <scope>NUCLEOTIDE SEQUENCE</scope>
    <source>
        <strain evidence="3">CCM 8433</strain>
    </source>
</reference>
<organism evidence="3 4">
    <name type="scientific">Enterococcus alcedinis</name>
    <dbReference type="NCBI Taxonomy" id="1274384"/>
    <lineage>
        <taxon>Bacteria</taxon>
        <taxon>Bacillati</taxon>
        <taxon>Bacillota</taxon>
        <taxon>Bacilli</taxon>
        <taxon>Lactobacillales</taxon>
        <taxon>Enterococcaceae</taxon>
        <taxon>Enterococcus</taxon>
    </lineage>
</organism>
<dbReference type="AlphaFoldDB" id="A0A917JFP3"/>
<evidence type="ECO:0000259" key="2">
    <source>
        <dbReference type="Pfam" id="PF14478"/>
    </source>
</evidence>
<dbReference type="InterPro" id="IPR027954">
    <property type="entry name" value="Transcobalamin-like_C"/>
</dbReference>
<feature type="chain" id="PRO_5038547703" description="Transcobalamin-like C-terminal domain-containing protein" evidence="1">
    <location>
        <begin position="22"/>
        <end position="135"/>
    </location>
</feature>
<dbReference type="RefSeq" id="WP_188366768.1">
    <property type="nucleotide sequence ID" value="NZ_BMDT01000002.1"/>
</dbReference>
<keyword evidence="4" id="KW-1185">Reference proteome</keyword>
<evidence type="ECO:0000313" key="4">
    <source>
        <dbReference type="Proteomes" id="UP000622610"/>
    </source>
</evidence>
<proteinExistence type="predicted"/>
<accession>A0A917JFP3</accession>
<comment type="caution">
    <text evidence="3">The sequence shown here is derived from an EMBL/GenBank/DDBJ whole genome shotgun (WGS) entry which is preliminary data.</text>
</comment>
<feature type="signal peptide" evidence="1">
    <location>
        <begin position="1"/>
        <end position="21"/>
    </location>
</feature>
<dbReference type="Pfam" id="PF14478">
    <property type="entry name" value="DUF4430"/>
    <property type="match status" value="1"/>
</dbReference>
<evidence type="ECO:0000313" key="3">
    <source>
        <dbReference type="EMBL" id="GGI64920.1"/>
    </source>
</evidence>
<protein>
    <recommendedName>
        <fullName evidence="2">Transcobalamin-like C-terminal domain-containing protein</fullName>
    </recommendedName>
</protein>
<dbReference type="EMBL" id="BMDT01000002">
    <property type="protein sequence ID" value="GGI64920.1"/>
    <property type="molecule type" value="Genomic_DNA"/>
</dbReference>
<reference evidence="3" key="1">
    <citation type="journal article" date="2014" name="Int. J. Syst. Evol. Microbiol.">
        <title>Complete genome sequence of Corynebacterium casei LMG S-19264T (=DSM 44701T), isolated from a smear-ripened cheese.</title>
        <authorList>
            <consortium name="US DOE Joint Genome Institute (JGI-PGF)"/>
            <person name="Walter F."/>
            <person name="Albersmeier A."/>
            <person name="Kalinowski J."/>
            <person name="Ruckert C."/>
        </authorList>
    </citation>
    <scope>NUCLEOTIDE SEQUENCE</scope>
    <source>
        <strain evidence="3">CCM 8433</strain>
    </source>
</reference>
<gene>
    <name evidence="3" type="ORF">GCM10011482_05740</name>
</gene>